<dbReference type="AlphaFoldDB" id="A0A8J5IC24"/>
<evidence type="ECO:0000313" key="3">
    <source>
        <dbReference type="Proteomes" id="UP000709295"/>
    </source>
</evidence>
<comment type="caution">
    <text evidence="2">The sequence shown here is derived from an EMBL/GenBank/DDBJ whole genome shotgun (WGS) entry which is preliminary data.</text>
</comment>
<feature type="region of interest" description="Disordered" evidence="1">
    <location>
        <begin position="36"/>
        <end position="152"/>
    </location>
</feature>
<proteinExistence type="predicted"/>
<feature type="compositionally biased region" description="Polar residues" evidence="1">
    <location>
        <begin position="37"/>
        <end position="56"/>
    </location>
</feature>
<reference evidence="2" key="1">
    <citation type="submission" date="2021-01" db="EMBL/GenBank/DDBJ databases">
        <title>Phytophthora aleatoria, a newly-described species from Pinus radiata is distinct from Phytophthora cactorum isolates based on comparative genomics.</title>
        <authorList>
            <person name="Mcdougal R."/>
            <person name="Panda P."/>
            <person name="Williams N."/>
            <person name="Studholme D.J."/>
        </authorList>
    </citation>
    <scope>NUCLEOTIDE SEQUENCE</scope>
    <source>
        <strain evidence="2">NZFS 4037</strain>
    </source>
</reference>
<feature type="compositionally biased region" description="Polar residues" evidence="1">
    <location>
        <begin position="1"/>
        <end position="10"/>
    </location>
</feature>
<dbReference type="EMBL" id="JAENGY010000883">
    <property type="protein sequence ID" value="KAG6955230.1"/>
    <property type="molecule type" value="Genomic_DNA"/>
</dbReference>
<evidence type="ECO:0000313" key="2">
    <source>
        <dbReference type="EMBL" id="KAG6955230.1"/>
    </source>
</evidence>
<feature type="region of interest" description="Disordered" evidence="1">
    <location>
        <begin position="1"/>
        <end position="20"/>
    </location>
</feature>
<evidence type="ECO:0000256" key="1">
    <source>
        <dbReference type="SAM" id="MobiDB-lite"/>
    </source>
</evidence>
<feature type="compositionally biased region" description="Basic residues" evidence="1">
    <location>
        <begin position="132"/>
        <end position="145"/>
    </location>
</feature>
<dbReference type="Proteomes" id="UP000709295">
    <property type="component" value="Unassembled WGS sequence"/>
</dbReference>
<name>A0A8J5IC24_9STRA</name>
<protein>
    <submittedName>
        <fullName evidence="2">Uncharacterized protein</fullName>
    </submittedName>
</protein>
<gene>
    <name evidence="2" type="ORF">JG688_00011968</name>
</gene>
<feature type="compositionally biased region" description="Polar residues" evidence="1">
    <location>
        <begin position="69"/>
        <end position="81"/>
    </location>
</feature>
<organism evidence="2 3">
    <name type="scientific">Phytophthora aleatoria</name>
    <dbReference type="NCBI Taxonomy" id="2496075"/>
    <lineage>
        <taxon>Eukaryota</taxon>
        <taxon>Sar</taxon>
        <taxon>Stramenopiles</taxon>
        <taxon>Oomycota</taxon>
        <taxon>Peronosporomycetes</taxon>
        <taxon>Peronosporales</taxon>
        <taxon>Peronosporaceae</taxon>
        <taxon>Phytophthora</taxon>
    </lineage>
</organism>
<sequence>MMPNSSSSDAETVLGEDSPLSPCVWIHSATVEEWRQSPVQETAEISSEACSAQASEPRQGGKGEELQLSPASQLNVLSQISELADAQSRQQEARPEALQPNKPTQRTHMWAPVVETAKRKKNARTAASTTRPKAKKQKTTQKKPSRSQAERLAADMVDWETCSEGGLFTVDSSEEEDQWVYDDIFDNDFEALYFPYSRQNGICCEMSSSGLRWTASPAAAADDEDSGSASSISDVFADMLTVNEDLIVATAESQAEGDVDGLIAYQRILHRDLMEMAEFIDSMFGVYSNTNSNNTSLTPISTKKNDESELPVVVDLTTEAADGQEPAPTVEKTTAVKKKAAKKKAQRGALLTAIEAGEKVRETQRSKEQWIKSRHQVLEEEGVSAIMNENANGMLEVASAKSGEKEAQQGSGGLALANQLRAHQHIAAFLQASKGGSAPGSAPPTAPMNLLLASQLAMPAATPPLAVPTPIPHLSPIPMATGTDQPIKPATVGNNVPKIALPPAHSMFNMLLAFPGAPPLMFNPQAVGGLMPMPQWQPQLQTPLPARSVVPVRPPGECY</sequence>
<accession>A0A8J5IC24</accession>
<keyword evidence="3" id="KW-1185">Reference proteome</keyword>